<evidence type="ECO:0000256" key="1">
    <source>
        <dbReference type="ARBA" id="ARBA00000798"/>
    </source>
</evidence>
<dbReference type="InterPro" id="IPR051406">
    <property type="entry name" value="PLD_domain"/>
</dbReference>
<evidence type="ECO:0000256" key="6">
    <source>
        <dbReference type="ARBA" id="ARBA00018392"/>
    </source>
</evidence>
<dbReference type="InterPro" id="IPR025202">
    <property type="entry name" value="PLD-like_dom"/>
</dbReference>
<evidence type="ECO:0000256" key="3">
    <source>
        <dbReference type="ARBA" id="ARBA00004613"/>
    </source>
</evidence>
<comment type="catalytic activity">
    <reaction evidence="1">
        <text>a 1,2-diacyl-sn-glycero-3-phosphocholine + H2O = a 1,2-diacyl-sn-glycero-3-phosphate + choline + H(+)</text>
        <dbReference type="Rhea" id="RHEA:14445"/>
        <dbReference type="ChEBI" id="CHEBI:15354"/>
        <dbReference type="ChEBI" id="CHEBI:15377"/>
        <dbReference type="ChEBI" id="CHEBI:15378"/>
        <dbReference type="ChEBI" id="CHEBI:57643"/>
        <dbReference type="ChEBI" id="CHEBI:58608"/>
        <dbReference type="EC" id="3.1.4.4"/>
    </reaction>
</comment>
<feature type="domain" description="PLD phosphodiesterase" evidence="12">
    <location>
        <begin position="538"/>
        <end position="569"/>
    </location>
</feature>
<dbReference type="PANTHER" id="PTHR43856:SF1">
    <property type="entry name" value="MITOCHONDRIAL CARDIOLIPIN HYDROLASE"/>
    <property type="match status" value="1"/>
</dbReference>
<comment type="subcellular location">
    <subcellularLocation>
        <location evidence="3">Secreted</location>
    </subcellularLocation>
</comment>
<evidence type="ECO:0000313" key="13">
    <source>
        <dbReference type="EMBL" id="MET3594826.1"/>
    </source>
</evidence>
<accession>A0ABV2HW82</accession>
<keyword evidence="8" id="KW-0378">Hydrolase</keyword>
<proteinExistence type="inferred from homology"/>
<dbReference type="PANTHER" id="PTHR43856">
    <property type="entry name" value="CARDIOLIPIN HYDROLASE"/>
    <property type="match status" value="1"/>
</dbReference>
<dbReference type="PROSITE" id="PS50035">
    <property type="entry name" value="PLD"/>
    <property type="match status" value="1"/>
</dbReference>
<dbReference type="Gene3D" id="3.30.870.10">
    <property type="entry name" value="Endonuclease Chain A"/>
    <property type="match status" value="2"/>
</dbReference>
<comment type="function">
    <text evidence="2">Could be a virulence factor.</text>
</comment>
<gene>
    <name evidence="13" type="ORF">ABID26_004234</name>
</gene>
<evidence type="ECO:0000256" key="7">
    <source>
        <dbReference type="ARBA" id="ARBA00022525"/>
    </source>
</evidence>
<keyword evidence="10" id="KW-0443">Lipid metabolism</keyword>
<reference evidence="13 14" key="1">
    <citation type="submission" date="2024-06" db="EMBL/GenBank/DDBJ databases">
        <title>Genomic Encyclopedia of Type Strains, Phase IV (KMG-IV): sequencing the most valuable type-strain genomes for metagenomic binning, comparative biology and taxonomic classification.</title>
        <authorList>
            <person name="Goeker M."/>
        </authorList>
    </citation>
    <scope>NUCLEOTIDE SEQUENCE [LARGE SCALE GENOMIC DNA]</scope>
    <source>
        <strain evidence="13 14">DSM 29846</strain>
    </source>
</reference>
<keyword evidence="9" id="KW-0442">Lipid degradation</keyword>
<evidence type="ECO:0000256" key="11">
    <source>
        <dbReference type="ARBA" id="ARBA00029594"/>
    </source>
</evidence>
<dbReference type="EMBL" id="JBEPLM010000008">
    <property type="protein sequence ID" value="MET3594826.1"/>
    <property type="molecule type" value="Genomic_DNA"/>
</dbReference>
<dbReference type="RefSeq" id="WP_354416232.1">
    <property type="nucleotide sequence ID" value="NZ_JBEPLM010000008.1"/>
</dbReference>
<comment type="similarity">
    <text evidence="4">Belongs to the phospholipase D family.</text>
</comment>
<organism evidence="13 14">
    <name type="scientific">Mesorhizobium shonense</name>
    <dbReference type="NCBI Taxonomy" id="1209948"/>
    <lineage>
        <taxon>Bacteria</taxon>
        <taxon>Pseudomonadati</taxon>
        <taxon>Pseudomonadota</taxon>
        <taxon>Alphaproteobacteria</taxon>
        <taxon>Hyphomicrobiales</taxon>
        <taxon>Phyllobacteriaceae</taxon>
        <taxon>Mesorhizobium</taxon>
    </lineage>
</organism>
<dbReference type="EC" id="3.1.4.4" evidence="5"/>
<evidence type="ECO:0000256" key="8">
    <source>
        <dbReference type="ARBA" id="ARBA00022801"/>
    </source>
</evidence>
<dbReference type="InterPro" id="IPR001736">
    <property type="entry name" value="PLipase_D/transphosphatidylase"/>
</dbReference>
<keyword evidence="14" id="KW-1185">Reference proteome</keyword>
<sequence length="643" mass="70751">MPDVIKVRAATNNEVAFLAWDIDGIIPGCLGFEIVRIYPDTGEERCLASWVPFKGQRNPRWIPQDTGVWPVQKTFWRDLTLRRRRDSLDLRPEGERIAYRVRPVGDMKPGLDPVPVRPDQVVDGKPAYEGAPRPLGYLGQGATSPPVFLGQMFGKARVAFTNGVLSTQWMSHALAEAGIKVGQRDKIRAELQNPASKIRAYLHGDVPNVLTSLLERAKAEGGTVRLALYELGDDELCKAITDAKDFVEVILSNSAKDRPFDAPEDDKSEVWDAGNAPFRKRLRDAGVPLTDRLFNNNHIGHNKFAVYRDAQGKPQAVMTGSTNWTSTGICGQSNNAFVRDDRAMAEVFNAYWERMKADAFPPPVNEGAPGHVAQTQGAPFRTENHIPNPLNGATAPLNGLTVWFSPNDPKRNKKDISVLPVDLGDVFARIKAAKDAVLFLVFNPSVLGDNSIIDHAVAAAKANPKLIVQGAISDESAMPNYVAPTKDPVTHKSNKDGKAPFVYPEKVWELPNVSIVRAANLTAASIARDFQAEVLTIGHAIVHDKIVIIDPMADNATVITGSHNLGYKASYENDENLVIVEGDKTFAAAYAVHMLDIFDHYKFRAWRRTIGKGPSDDDGIAIDDKWLKPYVDGKKGAIARYFP</sequence>
<keyword evidence="7" id="KW-0964">Secreted</keyword>
<evidence type="ECO:0000256" key="10">
    <source>
        <dbReference type="ARBA" id="ARBA00023098"/>
    </source>
</evidence>
<dbReference type="SUPFAM" id="SSF56024">
    <property type="entry name" value="Phospholipase D/nuclease"/>
    <property type="match status" value="2"/>
</dbReference>
<evidence type="ECO:0000256" key="9">
    <source>
        <dbReference type="ARBA" id="ARBA00022963"/>
    </source>
</evidence>
<protein>
    <recommendedName>
        <fullName evidence="6">Phospholipase D</fullName>
        <ecNumber evidence="5">3.1.4.4</ecNumber>
    </recommendedName>
    <alternativeName>
        <fullName evidence="11">Choline phosphatase</fullName>
    </alternativeName>
</protein>
<evidence type="ECO:0000313" key="14">
    <source>
        <dbReference type="Proteomes" id="UP001549036"/>
    </source>
</evidence>
<dbReference type="Proteomes" id="UP001549036">
    <property type="component" value="Unassembled WGS sequence"/>
</dbReference>
<comment type="caution">
    <text evidence="13">The sequence shown here is derived from an EMBL/GenBank/DDBJ whole genome shotgun (WGS) entry which is preliminary data.</text>
</comment>
<evidence type="ECO:0000256" key="4">
    <source>
        <dbReference type="ARBA" id="ARBA00008664"/>
    </source>
</evidence>
<evidence type="ECO:0000256" key="2">
    <source>
        <dbReference type="ARBA" id="ARBA00003145"/>
    </source>
</evidence>
<dbReference type="Pfam" id="PF13091">
    <property type="entry name" value="PLDc_2"/>
    <property type="match status" value="2"/>
</dbReference>
<evidence type="ECO:0000259" key="12">
    <source>
        <dbReference type="PROSITE" id="PS50035"/>
    </source>
</evidence>
<evidence type="ECO:0000256" key="5">
    <source>
        <dbReference type="ARBA" id="ARBA00012027"/>
    </source>
</evidence>
<name>A0ABV2HW82_9HYPH</name>